<comment type="subcellular location">
    <subcellularLocation>
        <location evidence="2">Cell membrane</location>
        <topology evidence="2">Lipid-anchor</topology>
        <topology evidence="2">GPI-anchor</topology>
    </subcellularLocation>
</comment>
<dbReference type="GO" id="GO:0005886">
    <property type="term" value="C:plasma membrane"/>
    <property type="evidence" value="ECO:0007669"/>
    <property type="project" value="UniProtKB-SubCell"/>
</dbReference>
<evidence type="ECO:0000313" key="12">
    <source>
        <dbReference type="Proteomes" id="UP000195570"/>
    </source>
</evidence>
<organism evidence="11 12">
    <name type="scientific">Trypanosoma equiperdum</name>
    <dbReference type="NCBI Taxonomy" id="5694"/>
    <lineage>
        <taxon>Eukaryota</taxon>
        <taxon>Discoba</taxon>
        <taxon>Euglenozoa</taxon>
        <taxon>Kinetoplastea</taxon>
        <taxon>Metakinetoplastina</taxon>
        <taxon>Trypanosomatida</taxon>
        <taxon>Trypanosomatidae</taxon>
        <taxon>Trypanosoma</taxon>
    </lineage>
</organism>
<name>A0A1G4I6C3_TRYEQ</name>
<evidence type="ECO:0000256" key="3">
    <source>
        <dbReference type="ARBA" id="ARBA00022475"/>
    </source>
</evidence>
<feature type="domain" description="Trypanosome variant surface glycoprotein C-terminal" evidence="9">
    <location>
        <begin position="112"/>
        <end position="221"/>
    </location>
</feature>
<accession>A0A1G4I6C3</accession>
<dbReference type="Pfam" id="PF10659">
    <property type="entry name" value="Trypan_glycop_C"/>
    <property type="match status" value="1"/>
</dbReference>
<protein>
    <submittedName>
        <fullName evidence="11">Trypanosomal VSG domain/Trypanosome variant surface glycoprotein C-terminal domain containing protein, putative</fullName>
    </submittedName>
</protein>
<evidence type="ECO:0000259" key="10">
    <source>
        <dbReference type="Pfam" id="PF13206"/>
    </source>
</evidence>
<dbReference type="InterPro" id="IPR025932">
    <property type="entry name" value="Trypano_VSG_B_N_dom"/>
</dbReference>
<keyword evidence="5" id="KW-0732">Signal</keyword>
<reference evidence="11" key="1">
    <citation type="submission" date="2016-09" db="EMBL/GenBank/DDBJ databases">
        <authorList>
            <person name="Hebert L."/>
            <person name="Moumen B."/>
        </authorList>
    </citation>
    <scope>NUCLEOTIDE SEQUENCE [LARGE SCALE GENOMIC DNA]</scope>
    <source>
        <strain evidence="11">OVI</strain>
    </source>
</reference>
<sequence>MGTSADAKGDDCDGSGTKTCVSYTKYFVKNNGVDITEIPWYEALTTAATAIDSAKHNTHELRATLAQLAAVEAAVRITYNAAAAGRLAITAPQQTVHQHQAKQQATEIVEECHKHHGNNTICPKDKCTYGEKEKKCNPKVLEEATTGTGEGAAGTAAATGCAKHGTKAECDADKKDDKQNCAWRKGKEGETDEPEKEKCRSSSFLLNKQLALSMVAEFVFFL</sequence>
<evidence type="ECO:0000256" key="2">
    <source>
        <dbReference type="ARBA" id="ARBA00004609"/>
    </source>
</evidence>
<dbReference type="Pfam" id="PF13206">
    <property type="entry name" value="VSG_B"/>
    <property type="match status" value="1"/>
</dbReference>
<evidence type="ECO:0000256" key="8">
    <source>
        <dbReference type="ARBA" id="ARBA00023288"/>
    </source>
</evidence>
<keyword evidence="7" id="KW-0325">Glycoprotein</keyword>
<keyword evidence="6" id="KW-0472">Membrane</keyword>
<evidence type="ECO:0000256" key="7">
    <source>
        <dbReference type="ARBA" id="ARBA00023180"/>
    </source>
</evidence>
<evidence type="ECO:0000259" key="9">
    <source>
        <dbReference type="Pfam" id="PF10659"/>
    </source>
</evidence>
<keyword evidence="4" id="KW-0336">GPI-anchor</keyword>
<evidence type="ECO:0000256" key="5">
    <source>
        <dbReference type="ARBA" id="ARBA00022729"/>
    </source>
</evidence>
<keyword evidence="12" id="KW-1185">Reference proteome</keyword>
<evidence type="ECO:0000256" key="1">
    <source>
        <dbReference type="ARBA" id="ARBA00002523"/>
    </source>
</evidence>
<gene>
    <name evidence="11" type="ORF">TEOVI_000536400</name>
</gene>
<feature type="domain" description="Trypanosome variant surface glycoprotein B-type N-terminal" evidence="10">
    <location>
        <begin position="6"/>
        <end position="69"/>
    </location>
</feature>
<proteinExistence type="predicted"/>
<dbReference type="Proteomes" id="UP000195570">
    <property type="component" value="Unassembled WGS sequence"/>
</dbReference>
<dbReference type="GeneID" id="92379304"/>
<dbReference type="EMBL" id="CZPT02000750">
    <property type="protein sequence ID" value="SCU67480.1"/>
    <property type="molecule type" value="Genomic_DNA"/>
</dbReference>
<dbReference type="RefSeq" id="XP_067078790.1">
    <property type="nucleotide sequence ID" value="XM_067222689.1"/>
</dbReference>
<evidence type="ECO:0000313" key="11">
    <source>
        <dbReference type="EMBL" id="SCU67480.1"/>
    </source>
</evidence>
<keyword evidence="3" id="KW-1003">Cell membrane</keyword>
<evidence type="ECO:0000256" key="6">
    <source>
        <dbReference type="ARBA" id="ARBA00023136"/>
    </source>
</evidence>
<keyword evidence="8" id="KW-0449">Lipoprotein</keyword>
<comment type="function">
    <text evidence="1">VSG forms a coat on the surface of the parasite. The trypanosome evades the immune response of the host by expressing a series of antigenically distinct VSGs from an estimated 1000 VSG genes.</text>
</comment>
<dbReference type="GO" id="GO:0098552">
    <property type="term" value="C:side of membrane"/>
    <property type="evidence" value="ECO:0007669"/>
    <property type="project" value="UniProtKB-KW"/>
</dbReference>
<evidence type="ECO:0000256" key="4">
    <source>
        <dbReference type="ARBA" id="ARBA00022622"/>
    </source>
</evidence>
<dbReference type="AlphaFoldDB" id="A0A1G4I6C3"/>
<dbReference type="InterPro" id="IPR019609">
    <property type="entry name" value="Variant_surf_glycoprt_trypan_C"/>
</dbReference>
<dbReference type="VEuPathDB" id="TriTrypDB:TEOVI_000536400"/>
<comment type="caution">
    <text evidence="11">The sequence shown here is derived from an EMBL/GenBank/DDBJ whole genome shotgun (WGS) entry which is preliminary data.</text>
</comment>